<evidence type="ECO:0000313" key="2">
    <source>
        <dbReference type="EMBL" id="KGQ04843.1"/>
    </source>
</evidence>
<dbReference type="Proteomes" id="UP000030106">
    <property type="component" value="Unassembled WGS sequence"/>
</dbReference>
<reference evidence="2 3" key="1">
    <citation type="submission" date="2012-10" db="EMBL/GenBank/DDBJ databases">
        <title>Genome sequencing and analysis of entomopathogenic fungi Beauveria bassiana D1-5.</title>
        <authorList>
            <person name="Li Q."/>
            <person name="Wang L."/>
            <person name="Zhang Z."/>
            <person name="Wang Q."/>
            <person name="Ren J."/>
            <person name="Wang M."/>
            <person name="Xu W."/>
            <person name="Wang J."/>
            <person name="Lu Y."/>
            <person name="Du Q."/>
            <person name="Sun Z."/>
        </authorList>
    </citation>
    <scope>NUCLEOTIDE SEQUENCE [LARGE SCALE GENOMIC DNA]</scope>
    <source>
        <strain evidence="2 3">D1-5</strain>
    </source>
</reference>
<dbReference type="EMBL" id="ANFO01001006">
    <property type="protein sequence ID" value="KGQ04843.1"/>
    <property type="molecule type" value="Genomic_DNA"/>
</dbReference>
<dbReference type="AlphaFoldDB" id="A0A0A2VBD0"/>
<proteinExistence type="predicted"/>
<feature type="region of interest" description="Disordered" evidence="1">
    <location>
        <begin position="125"/>
        <end position="188"/>
    </location>
</feature>
<feature type="compositionally biased region" description="Basic and acidic residues" evidence="1">
    <location>
        <begin position="133"/>
        <end position="158"/>
    </location>
</feature>
<dbReference type="STRING" id="1245745.A0A0A2VBD0"/>
<protein>
    <submittedName>
        <fullName evidence="2">Uncharacterized protein</fullName>
    </submittedName>
</protein>
<dbReference type="HOGENOM" id="CLU_633110_0_0_1"/>
<dbReference type="OrthoDB" id="4868006at2759"/>
<feature type="region of interest" description="Disordered" evidence="1">
    <location>
        <begin position="1"/>
        <end position="63"/>
    </location>
</feature>
<name>A0A0A2VBD0_BEABA</name>
<sequence length="433" mass="47088">MKRPASAEQLTPKRRRKSRGYGTASPSSRQGPPVPGISMNEAKASSQTLQKALQSHKIKPNGVPSLITNAKALESDAPVLATPPATSPTENLKSVIQKIPASSGSVDMDMSTGEAPDVAICEEETAATLDATPKVEREKEERKGVDDDAEPASEKNAESDGTLAQALSHDSVPGNSQKPETGLDDAGNKDVEIIAAPRQGSGSSPEDAMIVDSSPCKQLKHEHQLSQLVADADTGGSHSCTTPGTVVTTEWLLEKLNTLTPSTLSSDLAAIIQELRDLEAGLARLPRTTLDHPPVHLRRNGPAERLELVEKLIGPQLSQIPARTWRTYKLKLLRLCKSPAVHNMDFRQRLDMVKEVVYLPEEVELLRRGNAERMGCAVRVCATVTEILGPEEEQVPEEMPAWVAAQLQEVAWKAKITTAWRKYWPEPEEMVID</sequence>
<comment type="caution">
    <text evidence="2">The sequence shown here is derived from an EMBL/GenBank/DDBJ whole genome shotgun (WGS) entry which is preliminary data.</text>
</comment>
<gene>
    <name evidence="2" type="ORF">BBAD15_g9915</name>
</gene>
<feature type="compositionally biased region" description="Polar residues" evidence="1">
    <location>
        <begin position="43"/>
        <end position="53"/>
    </location>
</feature>
<organism evidence="2 3">
    <name type="scientific">Beauveria bassiana D1-5</name>
    <dbReference type="NCBI Taxonomy" id="1245745"/>
    <lineage>
        <taxon>Eukaryota</taxon>
        <taxon>Fungi</taxon>
        <taxon>Dikarya</taxon>
        <taxon>Ascomycota</taxon>
        <taxon>Pezizomycotina</taxon>
        <taxon>Sordariomycetes</taxon>
        <taxon>Hypocreomycetidae</taxon>
        <taxon>Hypocreales</taxon>
        <taxon>Cordycipitaceae</taxon>
        <taxon>Beauveria</taxon>
    </lineage>
</organism>
<evidence type="ECO:0000313" key="3">
    <source>
        <dbReference type="Proteomes" id="UP000030106"/>
    </source>
</evidence>
<accession>A0A0A2VBD0</accession>
<evidence type="ECO:0000256" key="1">
    <source>
        <dbReference type="SAM" id="MobiDB-lite"/>
    </source>
</evidence>